<keyword evidence="2" id="KW-1133">Transmembrane helix</keyword>
<feature type="region of interest" description="Disordered" evidence="1">
    <location>
        <begin position="1141"/>
        <end position="1161"/>
    </location>
</feature>
<protein>
    <submittedName>
        <fullName evidence="4">Uncharacterized protein</fullName>
    </submittedName>
</protein>
<feature type="region of interest" description="Disordered" evidence="1">
    <location>
        <begin position="54"/>
        <end position="93"/>
    </location>
</feature>
<dbReference type="Proteomes" id="UP001165065">
    <property type="component" value="Unassembled WGS sequence"/>
</dbReference>
<evidence type="ECO:0000256" key="3">
    <source>
        <dbReference type="SAM" id="SignalP"/>
    </source>
</evidence>
<evidence type="ECO:0000256" key="2">
    <source>
        <dbReference type="SAM" id="Phobius"/>
    </source>
</evidence>
<feature type="signal peptide" evidence="3">
    <location>
        <begin position="1"/>
        <end position="23"/>
    </location>
</feature>
<comment type="caution">
    <text evidence="4">The sequence shown here is derived from an EMBL/GenBank/DDBJ whole genome shotgun (WGS) entry which is preliminary data.</text>
</comment>
<feature type="transmembrane region" description="Helical" evidence="2">
    <location>
        <begin position="1000"/>
        <end position="1018"/>
    </location>
</feature>
<keyword evidence="3" id="KW-0732">Signal</keyword>
<dbReference type="EMBL" id="BRYA01000389">
    <property type="protein sequence ID" value="GMI48384.1"/>
    <property type="molecule type" value="Genomic_DNA"/>
</dbReference>
<sequence>MAPLPPNHLLLLLILLLVAPSKALHAQHGNGNTGSNSQVPTPLRAKLASSLQYPLPLSGMRPPPVNSAPAAVQVPPPPAQQDPSQRSLSHGTHTPPAPYELCSSYLLNGKIQDQTMVDMEFIETGESCVSMCSNKDCPEFRHTRVFASKEPFTPANGAWGYPDSFPMFMYFNDDYFEHSIAFYEPCKRSSGSYSSSAVLAQFLYAPADGSEYDNGYFDPTKTSTFWQTVKHTPDADGTYQTTNVVITCKAGTEYTECPKNYYLEDDVCVACPSHLESSHQGATSVSDCFTYRANAVVSCPFASRLVAYNNDVGENERLAESGEIGFETLKDIAFVSSDRFLTLNDHQILEYDVDGDFKGVFAEDPTTSGTQRATLTSLHVFTPTDSDELYVAVSRDYIIHVTTYAKGKDGGSIDLEDERSSSRMYIDLGDIALDGGITLNSEMITSMTQGATADEILVTTSFWFDEVPEGETEASQYPGGRLVRVCVPTKCTKPPINKVQNLYYALTAVVTLPSKGSKGSILYVEKGSGSGTDWQVVREIPLDDDETFPFPTIFIDVSSTTYRPTDIVVDDKLRLVYIETPDLTSVYNYNGIFLRRFEEKIGYTTEPDQLAFKPGIFAHLSSYETYTDVDDVFPNTTVVAGETLTAKVMLRDRYNEQITENLNEYEKSRFTLTASGDIAFDGKIYATQVGGSINLDATKPAATSIYGEIVIEKAGPWKLTLTEGTKVVQTVGTDVQINVIPAKTDPGSCTLNTPNTMVTTAGESFRIEIASFDRFNNPTHDSSDEFITWFQNKDYGEHTLGKTMNRIFDNKGNHTNRFEIDRTLKEAGDERVHVAHKSCIESSCSGHEGLSTYSTCIADECEIRGSPISVTITPADVNPSKCHANSIPSDFESHTTQKETIKVLVRVFDSFNNTVPGSDDDKFTLVVEGIVDPATNEKKYGAEAPISLNANMGFEIDLDIPPKFDGKVTYTITYLGDDQPILGSPYTTDVFFVETISNTTILVIVGGLISAVLILYLLHRSCSKRMENHDNVTELQEMATNIMAFGFDSLDHLTDWVNYVNVLRYTGSRKIYYIMFLGTGLVSTSCSIIINFLQLNQLRKNRNIAPDDEMTPHLSSLELWARENDIDAEIKRREDKLKEIADERRNNMKENKDASSKKQRATVRLSISNPFTSRKNSEVKPEGITAYDKLRTKRKGKFEVKQGTILPTMSGTFRKGAAMTAVETKLNDTRIELLQLLRERHEHTVDKFLTARAKLRALIGLTVVICEDTPLLGLQFYDIVYGCDYDEYYTEQARADHYGDCNDYYTEKVSGFTCEPKRGLKCVTDDNVFSFEAGAVEEEIGLCATFGDRKKFMFLLGSIFMTTWLVGWKLKDVNELQTMNRRMHTLDILIKHGTEKAEELIKDINMLVEKATATEVVTVNGAVEKKQDMTRKPQVLGGE</sequence>
<dbReference type="OrthoDB" id="10361686at2759"/>
<feature type="transmembrane region" description="Helical" evidence="2">
    <location>
        <begin position="1071"/>
        <end position="1093"/>
    </location>
</feature>
<dbReference type="SMART" id="SM01411">
    <property type="entry name" value="Ephrin_rec_like"/>
    <property type="match status" value="1"/>
</dbReference>
<keyword evidence="2" id="KW-0472">Membrane</keyword>
<feature type="compositionally biased region" description="Basic and acidic residues" evidence="1">
    <location>
        <begin position="1141"/>
        <end position="1156"/>
    </location>
</feature>
<gene>
    <name evidence="4" type="ORF">TrCOL_g10825</name>
</gene>
<evidence type="ECO:0000313" key="5">
    <source>
        <dbReference type="Proteomes" id="UP001165065"/>
    </source>
</evidence>
<keyword evidence="5" id="KW-1185">Reference proteome</keyword>
<keyword evidence="2" id="KW-0812">Transmembrane</keyword>
<organism evidence="4 5">
    <name type="scientific">Triparma columacea</name>
    <dbReference type="NCBI Taxonomy" id="722753"/>
    <lineage>
        <taxon>Eukaryota</taxon>
        <taxon>Sar</taxon>
        <taxon>Stramenopiles</taxon>
        <taxon>Ochrophyta</taxon>
        <taxon>Bolidophyceae</taxon>
        <taxon>Parmales</taxon>
        <taxon>Triparmaceae</taxon>
        <taxon>Triparma</taxon>
    </lineage>
</organism>
<proteinExistence type="predicted"/>
<accession>A0A9W7LFB6</accession>
<name>A0A9W7LFB6_9STRA</name>
<feature type="chain" id="PRO_5040733948" evidence="3">
    <location>
        <begin position="24"/>
        <end position="1439"/>
    </location>
</feature>
<evidence type="ECO:0000313" key="4">
    <source>
        <dbReference type="EMBL" id="GMI48384.1"/>
    </source>
</evidence>
<reference evidence="5" key="1">
    <citation type="journal article" date="2023" name="Commun. Biol.">
        <title>Genome analysis of Parmales, the sister group of diatoms, reveals the evolutionary specialization of diatoms from phago-mixotrophs to photoautotrophs.</title>
        <authorList>
            <person name="Ban H."/>
            <person name="Sato S."/>
            <person name="Yoshikawa S."/>
            <person name="Yamada K."/>
            <person name="Nakamura Y."/>
            <person name="Ichinomiya M."/>
            <person name="Sato N."/>
            <person name="Blanc-Mathieu R."/>
            <person name="Endo H."/>
            <person name="Kuwata A."/>
            <person name="Ogata H."/>
        </authorList>
    </citation>
    <scope>NUCLEOTIDE SEQUENCE [LARGE SCALE GENOMIC DNA]</scope>
</reference>
<evidence type="ECO:0000256" key="1">
    <source>
        <dbReference type="SAM" id="MobiDB-lite"/>
    </source>
</evidence>